<dbReference type="EMBL" id="MU157863">
    <property type="protein sequence ID" value="KAF9527167.1"/>
    <property type="molecule type" value="Genomic_DNA"/>
</dbReference>
<name>A0A9P6EDN2_9AGAR</name>
<proteinExistence type="predicted"/>
<dbReference type="OrthoDB" id="3020601at2759"/>
<sequence>MKATLFSSSREESTSGKELENDNDGDGENRSQAETQDKHALSWLDEGLPDLRTVKHHQIDLEAEFDIKRYLDILADSPSSSTTASLAPSQDIHLKNTTRSTPTVNKSKDASTVVLQASAWET</sequence>
<feature type="region of interest" description="Disordered" evidence="1">
    <location>
        <begin position="78"/>
        <end position="110"/>
    </location>
</feature>
<organism evidence="2 3">
    <name type="scientific">Crepidotus variabilis</name>
    <dbReference type="NCBI Taxonomy" id="179855"/>
    <lineage>
        <taxon>Eukaryota</taxon>
        <taxon>Fungi</taxon>
        <taxon>Dikarya</taxon>
        <taxon>Basidiomycota</taxon>
        <taxon>Agaricomycotina</taxon>
        <taxon>Agaricomycetes</taxon>
        <taxon>Agaricomycetidae</taxon>
        <taxon>Agaricales</taxon>
        <taxon>Agaricineae</taxon>
        <taxon>Crepidotaceae</taxon>
        <taxon>Crepidotus</taxon>
    </lineage>
</organism>
<feature type="compositionally biased region" description="Polar residues" evidence="1">
    <location>
        <begin position="95"/>
        <end position="105"/>
    </location>
</feature>
<feature type="compositionally biased region" description="Low complexity" evidence="1">
    <location>
        <begin position="78"/>
        <end position="89"/>
    </location>
</feature>
<protein>
    <submittedName>
        <fullName evidence="2">Uncharacterized protein</fullName>
    </submittedName>
</protein>
<dbReference type="AlphaFoldDB" id="A0A9P6EDN2"/>
<evidence type="ECO:0000313" key="2">
    <source>
        <dbReference type="EMBL" id="KAF9527167.1"/>
    </source>
</evidence>
<reference evidence="2" key="1">
    <citation type="submission" date="2020-11" db="EMBL/GenBank/DDBJ databases">
        <authorList>
            <consortium name="DOE Joint Genome Institute"/>
            <person name="Ahrendt S."/>
            <person name="Riley R."/>
            <person name="Andreopoulos W."/>
            <person name="Labutti K."/>
            <person name="Pangilinan J."/>
            <person name="Ruiz-Duenas F.J."/>
            <person name="Barrasa J.M."/>
            <person name="Sanchez-Garcia M."/>
            <person name="Camarero S."/>
            <person name="Miyauchi S."/>
            <person name="Serrano A."/>
            <person name="Linde D."/>
            <person name="Babiker R."/>
            <person name="Drula E."/>
            <person name="Ayuso-Fernandez I."/>
            <person name="Pacheco R."/>
            <person name="Padilla G."/>
            <person name="Ferreira P."/>
            <person name="Barriuso J."/>
            <person name="Kellner H."/>
            <person name="Castanera R."/>
            <person name="Alfaro M."/>
            <person name="Ramirez L."/>
            <person name="Pisabarro A.G."/>
            <person name="Kuo A."/>
            <person name="Tritt A."/>
            <person name="Lipzen A."/>
            <person name="He G."/>
            <person name="Yan M."/>
            <person name="Ng V."/>
            <person name="Cullen D."/>
            <person name="Martin F."/>
            <person name="Rosso M.-N."/>
            <person name="Henrissat B."/>
            <person name="Hibbett D."/>
            <person name="Martinez A.T."/>
            <person name="Grigoriev I.V."/>
        </authorList>
    </citation>
    <scope>NUCLEOTIDE SEQUENCE</scope>
    <source>
        <strain evidence="2">CBS 506.95</strain>
    </source>
</reference>
<dbReference type="Proteomes" id="UP000807306">
    <property type="component" value="Unassembled WGS sequence"/>
</dbReference>
<comment type="caution">
    <text evidence="2">The sequence shown here is derived from an EMBL/GenBank/DDBJ whole genome shotgun (WGS) entry which is preliminary data.</text>
</comment>
<evidence type="ECO:0000313" key="3">
    <source>
        <dbReference type="Proteomes" id="UP000807306"/>
    </source>
</evidence>
<feature type="region of interest" description="Disordered" evidence="1">
    <location>
        <begin position="1"/>
        <end position="41"/>
    </location>
</feature>
<feature type="compositionally biased region" description="Basic and acidic residues" evidence="1">
    <location>
        <begin position="9"/>
        <end position="20"/>
    </location>
</feature>
<gene>
    <name evidence="2" type="ORF">CPB83DRAFT_856482</name>
</gene>
<keyword evidence="3" id="KW-1185">Reference proteome</keyword>
<feature type="compositionally biased region" description="Basic and acidic residues" evidence="1">
    <location>
        <begin position="27"/>
        <end position="40"/>
    </location>
</feature>
<evidence type="ECO:0000256" key="1">
    <source>
        <dbReference type="SAM" id="MobiDB-lite"/>
    </source>
</evidence>
<accession>A0A9P6EDN2</accession>